<evidence type="ECO:0000256" key="1">
    <source>
        <dbReference type="SAM" id="MobiDB-lite"/>
    </source>
</evidence>
<dbReference type="SUPFAM" id="SSF46565">
    <property type="entry name" value="Chaperone J-domain"/>
    <property type="match status" value="1"/>
</dbReference>
<dbReference type="Gene3D" id="1.10.287.110">
    <property type="entry name" value="DnaJ domain"/>
    <property type="match status" value="1"/>
</dbReference>
<dbReference type="EMBL" id="MT144101">
    <property type="protein sequence ID" value="QJA48747.1"/>
    <property type="molecule type" value="Genomic_DNA"/>
</dbReference>
<evidence type="ECO:0000313" key="3">
    <source>
        <dbReference type="EMBL" id="QJH98756.1"/>
    </source>
</evidence>
<dbReference type="AlphaFoldDB" id="A0A6H1ZN50"/>
<dbReference type="EMBL" id="MT144751">
    <property type="protein sequence ID" value="QJH98756.1"/>
    <property type="molecule type" value="Genomic_DNA"/>
</dbReference>
<feature type="region of interest" description="Disordered" evidence="1">
    <location>
        <begin position="1"/>
        <end position="24"/>
    </location>
</feature>
<dbReference type="CDD" id="cd06257">
    <property type="entry name" value="DnaJ"/>
    <property type="match status" value="1"/>
</dbReference>
<organism evidence="2">
    <name type="scientific">viral metagenome</name>
    <dbReference type="NCBI Taxonomy" id="1070528"/>
    <lineage>
        <taxon>unclassified sequences</taxon>
        <taxon>metagenomes</taxon>
        <taxon>organismal metagenomes</taxon>
    </lineage>
</organism>
<name>A0A6H1ZN50_9ZZZZ</name>
<dbReference type="InterPro" id="IPR036869">
    <property type="entry name" value="J_dom_sf"/>
</dbReference>
<dbReference type="InterPro" id="IPR001623">
    <property type="entry name" value="DnaJ_domain"/>
</dbReference>
<evidence type="ECO:0000313" key="2">
    <source>
        <dbReference type="EMBL" id="QJA48747.1"/>
    </source>
</evidence>
<reference evidence="2" key="1">
    <citation type="submission" date="2020-03" db="EMBL/GenBank/DDBJ databases">
        <title>The deep terrestrial virosphere.</title>
        <authorList>
            <person name="Holmfeldt K."/>
            <person name="Nilsson E."/>
            <person name="Simone D."/>
            <person name="Lopez-Fernandez M."/>
            <person name="Wu X."/>
            <person name="de Brujin I."/>
            <person name="Lundin D."/>
            <person name="Andersson A."/>
            <person name="Bertilsson S."/>
            <person name="Dopson M."/>
        </authorList>
    </citation>
    <scope>NUCLEOTIDE SEQUENCE</scope>
    <source>
        <strain evidence="2">TM448A01146</strain>
        <strain evidence="3">TM448B01392</strain>
    </source>
</reference>
<evidence type="ECO:0008006" key="4">
    <source>
        <dbReference type="Google" id="ProtNLM"/>
    </source>
</evidence>
<sequence>MRKVGGSSSSRRSAAGSSYSSRGTASLRHLPNGVFIQLEAPYNVAFQEEFKKSIISKKRMWDANDKSWYVVKDQFDKLCHLLDKFYDEVLLLDFPKNEVAEDAWSKLWLLPGAPLEVVRATYKALAMLYHPDRGGDDAVMQLINGAYKEILGELVNGDT</sequence>
<accession>A0A6H1ZN50</accession>
<gene>
    <name evidence="2" type="ORF">TM448A01146_0018</name>
    <name evidence="3" type="ORF">TM448B01392_0017</name>
</gene>
<proteinExistence type="predicted"/>
<protein>
    <recommendedName>
        <fullName evidence="4">Chaperone</fullName>
    </recommendedName>
</protein>